<reference evidence="2 3" key="1">
    <citation type="submission" date="2015-05" db="EMBL/GenBank/DDBJ databases">
        <title>Genome assembly of Archangium gephyra DSM 2261.</title>
        <authorList>
            <person name="Sharma G."/>
            <person name="Subramanian S."/>
        </authorList>
    </citation>
    <scope>NUCLEOTIDE SEQUENCE [LARGE SCALE GENOMIC DNA]</scope>
    <source>
        <strain evidence="2 3">DSM 2261</strain>
    </source>
</reference>
<feature type="region of interest" description="Disordered" evidence="1">
    <location>
        <begin position="1"/>
        <end position="53"/>
    </location>
</feature>
<protein>
    <submittedName>
        <fullName evidence="2">Uncharacterized protein</fullName>
    </submittedName>
</protein>
<name>A0AAC8TIP0_9BACT</name>
<evidence type="ECO:0000256" key="1">
    <source>
        <dbReference type="SAM" id="MobiDB-lite"/>
    </source>
</evidence>
<proteinExistence type="predicted"/>
<evidence type="ECO:0000313" key="2">
    <source>
        <dbReference type="EMBL" id="AKJ07483.1"/>
    </source>
</evidence>
<dbReference type="AlphaFoldDB" id="A0AAC8TIP0"/>
<organism evidence="2 3">
    <name type="scientific">Archangium gephyra</name>
    <dbReference type="NCBI Taxonomy" id="48"/>
    <lineage>
        <taxon>Bacteria</taxon>
        <taxon>Pseudomonadati</taxon>
        <taxon>Myxococcota</taxon>
        <taxon>Myxococcia</taxon>
        <taxon>Myxococcales</taxon>
        <taxon>Cystobacterineae</taxon>
        <taxon>Archangiaceae</taxon>
        <taxon>Archangium</taxon>
    </lineage>
</organism>
<accession>A0AAC8TIP0</accession>
<gene>
    <name evidence="2" type="ORF">AA314_09109</name>
</gene>
<dbReference type="KEGG" id="age:AA314_09109"/>
<dbReference type="Proteomes" id="UP000035579">
    <property type="component" value="Chromosome"/>
</dbReference>
<evidence type="ECO:0000313" key="3">
    <source>
        <dbReference type="Proteomes" id="UP000035579"/>
    </source>
</evidence>
<sequence length="53" mass="5807">MVGGGDLVKPYFNRASLAERPRHSEPAPVGDAVHESRCAKHPPCPPARTRCRQ</sequence>
<dbReference type="EMBL" id="CP011509">
    <property type="protein sequence ID" value="AKJ07483.1"/>
    <property type="molecule type" value="Genomic_DNA"/>
</dbReference>